<feature type="transmembrane region" description="Helical" evidence="8">
    <location>
        <begin position="64"/>
        <end position="89"/>
    </location>
</feature>
<reference evidence="9" key="1">
    <citation type="journal article" date="2023" name="Mol. Biol. Evol.">
        <title>Third-Generation Sequencing Reveals the Adaptive Role of the Epigenome in Three Deep-Sea Polychaetes.</title>
        <authorList>
            <person name="Perez M."/>
            <person name="Aroh O."/>
            <person name="Sun Y."/>
            <person name="Lan Y."/>
            <person name="Juniper S.K."/>
            <person name="Young C.R."/>
            <person name="Angers B."/>
            <person name="Qian P.Y."/>
        </authorList>
    </citation>
    <scope>NUCLEOTIDE SEQUENCE</scope>
    <source>
        <strain evidence="9">R07B-5</strain>
    </source>
</reference>
<comment type="similarity">
    <text evidence="2">Belongs to the DUOXA family.</text>
</comment>
<dbReference type="GO" id="GO:0015031">
    <property type="term" value="P:protein transport"/>
    <property type="evidence" value="ECO:0007669"/>
    <property type="project" value="InterPro"/>
</dbReference>
<feature type="region of interest" description="Disordered" evidence="7">
    <location>
        <begin position="159"/>
        <end position="230"/>
    </location>
</feature>
<evidence type="ECO:0000313" key="10">
    <source>
        <dbReference type="Proteomes" id="UP001209878"/>
    </source>
</evidence>
<dbReference type="Pfam" id="PF10204">
    <property type="entry name" value="DuoxA"/>
    <property type="match status" value="1"/>
</dbReference>
<dbReference type="PANTHER" id="PTHR31158">
    <property type="entry name" value="DUAL OXIDASE 2"/>
    <property type="match status" value="1"/>
</dbReference>
<name>A0AAD9NNP9_RIDPI</name>
<evidence type="ECO:0000256" key="6">
    <source>
        <dbReference type="ARBA" id="ARBA00023180"/>
    </source>
</evidence>
<keyword evidence="3 8" id="KW-0812">Transmembrane</keyword>
<dbReference type="PANTHER" id="PTHR31158:SF1">
    <property type="entry name" value="DOXA1 FACTOR-RELATED"/>
    <property type="match status" value="1"/>
</dbReference>
<comment type="caution">
    <text evidence="9">The sequence shown here is derived from an EMBL/GenBank/DDBJ whole genome shotgun (WGS) entry which is preliminary data.</text>
</comment>
<evidence type="ECO:0000313" key="9">
    <source>
        <dbReference type="EMBL" id="KAK2177112.1"/>
    </source>
</evidence>
<evidence type="ECO:0000256" key="3">
    <source>
        <dbReference type="ARBA" id="ARBA00022692"/>
    </source>
</evidence>
<keyword evidence="4 8" id="KW-1133">Transmembrane helix</keyword>
<keyword evidence="10" id="KW-1185">Reference proteome</keyword>
<dbReference type="GO" id="GO:0005789">
    <property type="term" value="C:endoplasmic reticulum membrane"/>
    <property type="evidence" value="ECO:0007669"/>
    <property type="project" value="InterPro"/>
</dbReference>
<evidence type="ECO:0000256" key="4">
    <source>
        <dbReference type="ARBA" id="ARBA00022989"/>
    </source>
</evidence>
<proteinExistence type="inferred from homology"/>
<protein>
    <submittedName>
        <fullName evidence="9">Uncharacterized protein</fullName>
    </submittedName>
</protein>
<evidence type="ECO:0000256" key="1">
    <source>
        <dbReference type="ARBA" id="ARBA00004141"/>
    </source>
</evidence>
<evidence type="ECO:0000256" key="7">
    <source>
        <dbReference type="SAM" id="MobiDB-lite"/>
    </source>
</evidence>
<evidence type="ECO:0000256" key="2">
    <source>
        <dbReference type="ARBA" id="ARBA00009816"/>
    </source>
</evidence>
<organism evidence="9 10">
    <name type="scientific">Ridgeia piscesae</name>
    <name type="common">Tubeworm</name>
    <dbReference type="NCBI Taxonomy" id="27915"/>
    <lineage>
        <taxon>Eukaryota</taxon>
        <taxon>Metazoa</taxon>
        <taxon>Spiralia</taxon>
        <taxon>Lophotrochozoa</taxon>
        <taxon>Annelida</taxon>
        <taxon>Polychaeta</taxon>
        <taxon>Sedentaria</taxon>
        <taxon>Canalipalpata</taxon>
        <taxon>Sabellida</taxon>
        <taxon>Siboglinidae</taxon>
        <taxon>Ridgeia</taxon>
    </lineage>
</organism>
<comment type="subcellular location">
    <subcellularLocation>
        <location evidence="1">Membrane</location>
        <topology evidence="1">Multi-pass membrane protein</topology>
    </subcellularLocation>
</comment>
<keyword evidence="5 8" id="KW-0472">Membrane</keyword>
<dbReference type="InterPro" id="IPR018469">
    <property type="entry name" value="Dual_oxidase_maturation_fac"/>
</dbReference>
<sequence>MLLCRTSFCCWILTLVLLGLMRRYGGYFSLLTGGCLLLAAIIYASIRNPTPLTIPFEDGALTFHWGWCFLLCLFNGFICLVLGIVVVGFDKFASQRLAAFFDADVAQDLEEVYCSQDELAAAGGGDIYYSESTLTRDNAAASQEETYEDPYLVRAQAHAPTVRRYRKRGSAGNPPVPKRKGAAGPSNGADSGNSTGKKPLPPPKAAKRIQVPTRGGASNTGFDEEEDDRM</sequence>
<accession>A0AAD9NNP9</accession>
<evidence type="ECO:0000256" key="8">
    <source>
        <dbReference type="SAM" id="Phobius"/>
    </source>
</evidence>
<dbReference type="PROSITE" id="PS51257">
    <property type="entry name" value="PROKAR_LIPOPROTEIN"/>
    <property type="match status" value="1"/>
</dbReference>
<gene>
    <name evidence="9" type="ORF">NP493_617g02058</name>
</gene>
<feature type="transmembrane region" description="Helical" evidence="8">
    <location>
        <begin position="24"/>
        <end position="44"/>
    </location>
</feature>
<dbReference type="AlphaFoldDB" id="A0AAD9NNP9"/>
<evidence type="ECO:0000256" key="5">
    <source>
        <dbReference type="ARBA" id="ARBA00023136"/>
    </source>
</evidence>
<dbReference type="Proteomes" id="UP001209878">
    <property type="component" value="Unassembled WGS sequence"/>
</dbReference>
<keyword evidence="6" id="KW-0325">Glycoprotein</keyword>
<dbReference type="EMBL" id="JAODUO010000618">
    <property type="protein sequence ID" value="KAK2177112.1"/>
    <property type="molecule type" value="Genomic_DNA"/>
</dbReference>